<organism evidence="1 2">
    <name type="scientific">Gossypium tomentosum</name>
    <name type="common">Hawaiian cotton</name>
    <name type="synonym">Gossypium sandvicense</name>
    <dbReference type="NCBI Taxonomy" id="34277"/>
    <lineage>
        <taxon>Eukaryota</taxon>
        <taxon>Viridiplantae</taxon>
        <taxon>Streptophyta</taxon>
        <taxon>Embryophyta</taxon>
        <taxon>Tracheophyta</taxon>
        <taxon>Spermatophyta</taxon>
        <taxon>Magnoliopsida</taxon>
        <taxon>eudicotyledons</taxon>
        <taxon>Gunneridae</taxon>
        <taxon>Pentapetalae</taxon>
        <taxon>rosids</taxon>
        <taxon>malvids</taxon>
        <taxon>Malvales</taxon>
        <taxon>Malvaceae</taxon>
        <taxon>Malvoideae</taxon>
        <taxon>Gossypium</taxon>
    </lineage>
</organism>
<sequence length="32" mass="3641">MRYCPHVPHRFKTGFRESIEATPKKKVAAALA</sequence>
<name>A0A5D2Q3S3_GOSTO</name>
<reference evidence="1 2" key="1">
    <citation type="submission" date="2019-07" db="EMBL/GenBank/DDBJ databases">
        <title>WGS assembly of Gossypium tomentosum.</title>
        <authorList>
            <person name="Chen Z.J."/>
            <person name="Sreedasyam A."/>
            <person name="Ando A."/>
            <person name="Song Q."/>
            <person name="De L."/>
            <person name="Hulse-Kemp A."/>
            <person name="Ding M."/>
            <person name="Ye W."/>
            <person name="Kirkbride R."/>
            <person name="Jenkins J."/>
            <person name="Plott C."/>
            <person name="Lovell J."/>
            <person name="Lin Y.-M."/>
            <person name="Vaughn R."/>
            <person name="Liu B."/>
            <person name="Li W."/>
            <person name="Simpson S."/>
            <person name="Scheffler B."/>
            <person name="Saski C."/>
            <person name="Grover C."/>
            <person name="Hu G."/>
            <person name="Conover J."/>
            <person name="Carlson J."/>
            <person name="Shu S."/>
            <person name="Boston L."/>
            <person name="Williams M."/>
            <person name="Peterson D."/>
            <person name="Mcgee K."/>
            <person name="Jones D."/>
            <person name="Wendel J."/>
            <person name="Stelly D."/>
            <person name="Grimwood J."/>
            <person name="Schmutz J."/>
        </authorList>
    </citation>
    <scope>NUCLEOTIDE SEQUENCE [LARGE SCALE GENOMIC DNA]</scope>
    <source>
        <strain evidence="1">7179.01</strain>
    </source>
</reference>
<keyword evidence="2" id="KW-1185">Reference proteome</keyword>
<dbReference type="AlphaFoldDB" id="A0A5D2Q3S3"/>
<dbReference type="Proteomes" id="UP000322667">
    <property type="component" value="Chromosome A06"/>
</dbReference>
<proteinExistence type="predicted"/>
<protein>
    <submittedName>
        <fullName evidence="1">Uncharacterized protein</fullName>
    </submittedName>
</protein>
<dbReference type="EMBL" id="CM017615">
    <property type="protein sequence ID" value="TYI23111.1"/>
    <property type="molecule type" value="Genomic_DNA"/>
</dbReference>
<evidence type="ECO:0000313" key="2">
    <source>
        <dbReference type="Proteomes" id="UP000322667"/>
    </source>
</evidence>
<gene>
    <name evidence="1" type="ORF">ES332_A06G140800v1</name>
</gene>
<accession>A0A5D2Q3S3</accession>
<evidence type="ECO:0000313" key="1">
    <source>
        <dbReference type="EMBL" id="TYI23111.1"/>
    </source>
</evidence>